<gene>
    <name evidence="4" type="ORF">HID58_055768</name>
</gene>
<sequence length="892" mass="99986">MEKIAEKRRIVLVPFPAQGHITPMMHLGQALSFKGFSITVAQGEYNQVSSSQHFPTFQFVTIPESVPVSQKENLRLVEFLMKLNNNSEARFKDCVAELLLENGNDFACIIYDELMYFSEAAAKEFKIPSVILSTASATNHACGCVLSKLNAEKFLVDIEDPEVQDKVVENLDPLRYKNLPISGMGPLDRFLEICREVFNKRTASAVIINTASCLESSSLSWLKQELNIPVFPLGPLHITASANSSLLEEDRSCIEWLNKQVPRSVIYISLGSIAHMETKEVLEMAWGLRNSNQPFLWVIRPGSIAGSESLPEEVSKTVSEKGYIVKWAPQKEVLGHPAVGGFWSHCGWNSTLESIVEGVPMICRPFKGEQKLNAVYVESVWRIGFQLQGEVERARVERAVKRLIVDEEVEGMRERALVLKEKLKASIRSGGSSYKALDELAKYFETEDTILEKLARKRLVLVPIPAQGHISPMMQLAKALHLKGFSITVAQTKFSYFSPLDDFTDFQFITIPESLPESDLENLGQILLALKLNKECHVGFKECLGQLLLQHGNDISCVIYDEFLYFAEAAAKEFNIPSVIFSTTSATAFLCRSVFDKFLNEFKEKQDELVPEFHPLRYKDFPDSRRASLESITELCRNAVDKRTASSVIINTSSCLESSSLFCLQESLEIPVYPIGPLHMVASAPTSLLEENTSCVEWLNKQKQNSVIFVGFGSLILMEINEVMEMVSGLAASNQNFLWVIRPGSIRGSEWLESLPEEFSDIVLDKGYIVKWAPQKEVLAHPAVGGFWSHCGWNSTLESLGEGVPMISKPFTGDQKVNARYLECVWKIGMQVEGDLDRGAVEKAVRRLMVCEQGEEMRKRAVSLKEKLRGSVRSGGSSHNSLEEFVNFLRTL</sequence>
<dbReference type="InterPro" id="IPR002213">
    <property type="entry name" value="UDP_glucos_trans"/>
</dbReference>
<dbReference type="Pfam" id="PF00201">
    <property type="entry name" value="UDPGT"/>
    <property type="match status" value="2"/>
</dbReference>
<dbReference type="PANTHER" id="PTHR11926:SF1482">
    <property type="entry name" value="UDP-GLYCOSYLTRANSFERASE 76E5"/>
    <property type="match status" value="1"/>
</dbReference>
<dbReference type="CDD" id="cd03784">
    <property type="entry name" value="GT1_Gtf-like"/>
    <property type="match status" value="2"/>
</dbReference>
<dbReference type="PANTHER" id="PTHR11926">
    <property type="entry name" value="GLUCOSYL/GLUCURONOSYL TRANSFERASES"/>
    <property type="match status" value="1"/>
</dbReference>
<evidence type="ECO:0000256" key="2">
    <source>
        <dbReference type="ARBA" id="ARBA00022676"/>
    </source>
</evidence>
<accession>A0ABQ8ALB0</accession>
<protein>
    <submittedName>
        <fullName evidence="4">Uncharacterized protein</fullName>
    </submittedName>
</protein>
<evidence type="ECO:0000313" key="5">
    <source>
        <dbReference type="Proteomes" id="UP000824890"/>
    </source>
</evidence>
<evidence type="ECO:0000313" key="4">
    <source>
        <dbReference type="EMBL" id="KAH0893339.1"/>
    </source>
</evidence>
<comment type="caution">
    <text evidence="4">The sequence shown here is derived from an EMBL/GenBank/DDBJ whole genome shotgun (WGS) entry which is preliminary data.</text>
</comment>
<organism evidence="4 5">
    <name type="scientific">Brassica napus</name>
    <name type="common">Rape</name>
    <dbReference type="NCBI Taxonomy" id="3708"/>
    <lineage>
        <taxon>Eukaryota</taxon>
        <taxon>Viridiplantae</taxon>
        <taxon>Streptophyta</taxon>
        <taxon>Embryophyta</taxon>
        <taxon>Tracheophyta</taxon>
        <taxon>Spermatophyta</taxon>
        <taxon>Magnoliopsida</taxon>
        <taxon>eudicotyledons</taxon>
        <taxon>Gunneridae</taxon>
        <taxon>Pentapetalae</taxon>
        <taxon>rosids</taxon>
        <taxon>malvids</taxon>
        <taxon>Brassicales</taxon>
        <taxon>Brassicaceae</taxon>
        <taxon>Brassiceae</taxon>
        <taxon>Brassica</taxon>
    </lineage>
</organism>
<comment type="similarity">
    <text evidence="1">Belongs to the UDP-glycosyltransferase family.</text>
</comment>
<dbReference type="Gene3D" id="3.40.50.2000">
    <property type="entry name" value="Glycogen Phosphorylase B"/>
    <property type="match status" value="4"/>
</dbReference>
<dbReference type="EMBL" id="JAGKQM010000013">
    <property type="protein sequence ID" value="KAH0893339.1"/>
    <property type="molecule type" value="Genomic_DNA"/>
</dbReference>
<reference evidence="4 5" key="1">
    <citation type="submission" date="2021-05" db="EMBL/GenBank/DDBJ databases">
        <title>Genome Assembly of Synthetic Allotetraploid Brassica napus Reveals Homoeologous Exchanges between Subgenomes.</title>
        <authorList>
            <person name="Davis J.T."/>
        </authorList>
    </citation>
    <scope>NUCLEOTIDE SEQUENCE [LARGE SCALE GENOMIC DNA]</scope>
    <source>
        <strain evidence="5">cv. Da-Ae</strain>
        <tissue evidence="4">Seedling</tissue>
    </source>
</reference>
<keyword evidence="3" id="KW-0808">Transferase</keyword>
<evidence type="ECO:0000256" key="1">
    <source>
        <dbReference type="ARBA" id="ARBA00009995"/>
    </source>
</evidence>
<name>A0ABQ8ALB0_BRANA</name>
<dbReference type="SUPFAM" id="SSF53756">
    <property type="entry name" value="UDP-Glycosyltransferase/glycogen phosphorylase"/>
    <property type="match status" value="2"/>
</dbReference>
<dbReference type="Proteomes" id="UP000824890">
    <property type="component" value="Unassembled WGS sequence"/>
</dbReference>
<keyword evidence="2" id="KW-0328">Glycosyltransferase</keyword>
<proteinExistence type="inferred from homology"/>
<evidence type="ECO:0000256" key="3">
    <source>
        <dbReference type="ARBA" id="ARBA00022679"/>
    </source>
</evidence>
<keyword evidence="5" id="KW-1185">Reference proteome</keyword>